<dbReference type="OrthoDB" id="1975049at2"/>
<proteinExistence type="predicted"/>
<dbReference type="EMBL" id="CP020991">
    <property type="protein sequence ID" value="AUO18215.1"/>
    <property type="molecule type" value="Genomic_DNA"/>
</dbReference>
<evidence type="ECO:0000313" key="2">
    <source>
        <dbReference type="Proteomes" id="UP000235589"/>
    </source>
</evidence>
<dbReference type="KEGG" id="mpec:B9O19_00028"/>
<evidence type="ECO:0000313" key="1">
    <source>
        <dbReference type="EMBL" id="AUO18215.1"/>
    </source>
</evidence>
<keyword evidence="2" id="KW-1185">Reference proteome</keyword>
<name>A0A2K9NYV0_9FIRM</name>
<dbReference type="AlphaFoldDB" id="A0A2K9NYV0"/>
<dbReference type="Proteomes" id="UP000235589">
    <property type="component" value="Chromosome"/>
</dbReference>
<gene>
    <name evidence="1" type="ORF">B9O19_00028</name>
</gene>
<accession>A0A2K9NYV0</accession>
<reference evidence="1 2" key="1">
    <citation type="submission" date="2017-04" db="EMBL/GenBank/DDBJ databases">
        <title>Monoglobus pectinilyticus 14 draft genome.</title>
        <authorList>
            <person name="Kim C."/>
            <person name="Rosendale D.I."/>
            <person name="Kelly W.J."/>
            <person name="Tannock G.W."/>
            <person name="Patchett M.L."/>
            <person name="Jordens J.Z."/>
        </authorList>
    </citation>
    <scope>NUCLEOTIDE SEQUENCE [LARGE SCALE GENOMIC DNA]</scope>
    <source>
        <strain evidence="1 2">14</strain>
    </source>
</reference>
<protein>
    <recommendedName>
        <fullName evidence="3">Tail fiber protein</fullName>
    </recommendedName>
</protein>
<organism evidence="1 2">
    <name type="scientific">Monoglobus pectinilyticus</name>
    <dbReference type="NCBI Taxonomy" id="1981510"/>
    <lineage>
        <taxon>Bacteria</taxon>
        <taxon>Bacillati</taxon>
        <taxon>Bacillota</taxon>
        <taxon>Clostridia</taxon>
        <taxon>Monoglobales</taxon>
        <taxon>Monoglobaceae</taxon>
        <taxon>Monoglobus</taxon>
    </lineage>
</organism>
<dbReference type="GeneID" id="98061461"/>
<sequence>MATKILGMEALTKLVEKIKAVTAAIPTKLSQLTNDSGYQTSSQVSTTVMNATKDLAAKTDVGTLTTLTTTAKNNLVAAINEIDEHQDSTASIVGGQAEIIDGLDARIGALTDLNTTAKGTIVAAINEVKTSADGKMTSAQVDSKITAAKAGLATETYVNNKVSSVYKYKGSKDTYASLPTTGNTVGDVWNVVDKNGQNFAWTGSAWDALGETIDLSGYMKNDALQEITAAEVEALFN</sequence>
<evidence type="ECO:0008006" key="3">
    <source>
        <dbReference type="Google" id="ProtNLM"/>
    </source>
</evidence>
<dbReference type="RefSeq" id="WP_102364573.1">
    <property type="nucleotide sequence ID" value="NZ_CP020991.1"/>
</dbReference>